<keyword evidence="1" id="KW-0808">Transferase</keyword>
<dbReference type="InterPro" id="IPR052059">
    <property type="entry name" value="CR_Ser/Thr_kinase"/>
</dbReference>
<name>A0AAP0HWT3_9MAGN</name>
<dbReference type="InterPro" id="IPR011009">
    <property type="entry name" value="Kinase-like_dom_sf"/>
</dbReference>
<evidence type="ECO:0000259" key="5">
    <source>
        <dbReference type="PROSITE" id="PS50011"/>
    </source>
</evidence>
<proteinExistence type="predicted"/>
<evidence type="ECO:0000256" key="3">
    <source>
        <dbReference type="ARBA" id="ARBA00022777"/>
    </source>
</evidence>
<dbReference type="EMBL" id="JBBNAG010000009">
    <property type="protein sequence ID" value="KAK9104533.1"/>
    <property type="molecule type" value="Genomic_DNA"/>
</dbReference>
<protein>
    <recommendedName>
        <fullName evidence="5">Protein kinase domain-containing protein</fullName>
    </recommendedName>
</protein>
<gene>
    <name evidence="6" type="ORF">Scep_021377</name>
</gene>
<comment type="caution">
    <text evidence="6">The sequence shown here is derived from an EMBL/GenBank/DDBJ whole genome shotgun (WGS) entry which is preliminary data.</text>
</comment>
<dbReference type="SUPFAM" id="SSF56112">
    <property type="entry name" value="Protein kinase-like (PK-like)"/>
    <property type="match status" value="1"/>
</dbReference>
<evidence type="ECO:0000256" key="4">
    <source>
        <dbReference type="ARBA" id="ARBA00022840"/>
    </source>
</evidence>
<accession>A0AAP0HWT3</accession>
<dbReference type="InterPro" id="IPR000719">
    <property type="entry name" value="Prot_kinase_dom"/>
</dbReference>
<evidence type="ECO:0000313" key="7">
    <source>
        <dbReference type="Proteomes" id="UP001419268"/>
    </source>
</evidence>
<dbReference type="AlphaFoldDB" id="A0AAP0HWT3"/>
<keyword evidence="3" id="KW-0418">Kinase</keyword>
<organism evidence="6 7">
    <name type="scientific">Stephania cephalantha</name>
    <dbReference type="NCBI Taxonomy" id="152367"/>
    <lineage>
        <taxon>Eukaryota</taxon>
        <taxon>Viridiplantae</taxon>
        <taxon>Streptophyta</taxon>
        <taxon>Embryophyta</taxon>
        <taxon>Tracheophyta</taxon>
        <taxon>Spermatophyta</taxon>
        <taxon>Magnoliopsida</taxon>
        <taxon>Ranunculales</taxon>
        <taxon>Menispermaceae</taxon>
        <taxon>Menispermoideae</taxon>
        <taxon>Cissampelideae</taxon>
        <taxon>Stephania</taxon>
    </lineage>
</organism>
<evidence type="ECO:0000313" key="6">
    <source>
        <dbReference type="EMBL" id="KAK9104533.1"/>
    </source>
</evidence>
<dbReference type="GO" id="GO:0005524">
    <property type="term" value="F:ATP binding"/>
    <property type="evidence" value="ECO:0007669"/>
    <property type="project" value="UniProtKB-KW"/>
</dbReference>
<reference evidence="6 7" key="1">
    <citation type="submission" date="2024-01" db="EMBL/GenBank/DDBJ databases">
        <title>Genome assemblies of Stephania.</title>
        <authorList>
            <person name="Yang L."/>
        </authorList>
    </citation>
    <scope>NUCLEOTIDE SEQUENCE [LARGE SCALE GENOMIC DNA]</scope>
    <source>
        <strain evidence="6">JXDWG</strain>
        <tissue evidence="6">Leaf</tissue>
    </source>
</reference>
<dbReference type="PROSITE" id="PS50011">
    <property type="entry name" value="PROTEIN_KINASE_DOM"/>
    <property type="match status" value="1"/>
</dbReference>
<dbReference type="PANTHER" id="PTHR47973">
    <property type="entry name" value="CYSTEINE-RICH RECEPTOR-LIKE PROTEIN KINASE 3"/>
    <property type="match status" value="1"/>
</dbReference>
<dbReference type="GO" id="GO:0004672">
    <property type="term" value="F:protein kinase activity"/>
    <property type="evidence" value="ECO:0007669"/>
    <property type="project" value="InterPro"/>
</dbReference>
<keyword evidence="2" id="KW-0547">Nucleotide-binding</keyword>
<keyword evidence="4" id="KW-0067">ATP-binding</keyword>
<dbReference type="Proteomes" id="UP001419268">
    <property type="component" value="Unassembled WGS sequence"/>
</dbReference>
<sequence>MIVYSVQARHGSVFMGVLEDSSVVTIKSLKVESKKSKSQPTRIPQWCGSYHKDVKSNNILLNETLSAKITDYALSGLVPTLGTLGYLDPEYAVDSQLTDKSDVKWSARLNSGRKKLRKNLSFLQFDQPPFDLPPDTYDTQLKEIFPKVRLVEFSSHRTGVVRLLTSNSRANWISLDYDHDDMALKRLMVCRRTNRVRLVTWR</sequence>
<evidence type="ECO:0000256" key="2">
    <source>
        <dbReference type="ARBA" id="ARBA00022741"/>
    </source>
</evidence>
<keyword evidence="7" id="KW-1185">Reference proteome</keyword>
<dbReference type="Gene3D" id="1.10.510.10">
    <property type="entry name" value="Transferase(Phosphotransferase) domain 1"/>
    <property type="match status" value="1"/>
</dbReference>
<feature type="domain" description="Protein kinase" evidence="5">
    <location>
        <begin position="1"/>
        <end position="202"/>
    </location>
</feature>
<evidence type="ECO:0000256" key="1">
    <source>
        <dbReference type="ARBA" id="ARBA00022679"/>
    </source>
</evidence>